<evidence type="ECO:0000256" key="2">
    <source>
        <dbReference type="ARBA" id="ARBA00022723"/>
    </source>
</evidence>
<evidence type="ECO:0008006" key="7">
    <source>
        <dbReference type="Google" id="ProtNLM"/>
    </source>
</evidence>
<evidence type="ECO:0000313" key="6">
    <source>
        <dbReference type="Proteomes" id="UP000075324"/>
    </source>
</evidence>
<dbReference type="PANTHER" id="PTHR46470:SF2">
    <property type="entry name" value="GLYCERALDEHYDE 3-PHOSPHATE PHOSPHATASE"/>
    <property type="match status" value="1"/>
</dbReference>
<keyword evidence="2" id="KW-0479">Metal-binding</keyword>
<dbReference type="SUPFAM" id="SSF56784">
    <property type="entry name" value="HAD-like"/>
    <property type="match status" value="1"/>
</dbReference>
<dbReference type="GO" id="GO:0016791">
    <property type="term" value="F:phosphatase activity"/>
    <property type="evidence" value="ECO:0007669"/>
    <property type="project" value="TreeGrafter"/>
</dbReference>
<dbReference type="NCBIfam" id="TIGR01509">
    <property type="entry name" value="HAD-SF-IA-v3"/>
    <property type="match status" value="1"/>
</dbReference>
<sequence length="222" mass="26062">MMKAVIFDLDGTLLNRDVSIQKFIEYQYERLQLWLSHIPKESYIARFIELDNRGYVWKDAVYQQMVKEFEIIGITWEDLLEDYMNHFHKSCAPFPHLVWMLEELKRKSLKLGIITNGKGQFQMHSIKVLGIEGYFDTILISEWEGISKPDPRLFQKAMDHLNVLPNESVFVGDHPINDIQAARNIGMKTIWKKDVAYESVEADFVIEDLREIPGIIETLQQQ</sequence>
<evidence type="ECO:0000313" key="5">
    <source>
        <dbReference type="EMBL" id="KYD22976.1"/>
    </source>
</evidence>
<dbReference type="Proteomes" id="UP000075324">
    <property type="component" value="Unassembled WGS sequence"/>
</dbReference>
<keyword evidence="3" id="KW-0378">Hydrolase</keyword>
<evidence type="ECO:0000256" key="4">
    <source>
        <dbReference type="ARBA" id="ARBA00022842"/>
    </source>
</evidence>
<dbReference type="Gene3D" id="3.40.50.1000">
    <property type="entry name" value="HAD superfamily/HAD-like"/>
    <property type="match status" value="1"/>
</dbReference>
<dbReference type="InterPro" id="IPR006549">
    <property type="entry name" value="HAD-SF_hydro_IIIA"/>
</dbReference>
<dbReference type="RefSeq" id="WP_015863971.1">
    <property type="nucleotide sequence ID" value="NZ_LQYW01000172.1"/>
</dbReference>
<keyword evidence="4" id="KW-0460">Magnesium</keyword>
<dbReference type="SFLD" id="SFLDG01129">
    <property type="entry name" value="C1.5:_HAD__Beta-PGM__Phosphata"/>
    <property type="match status" value="1"/>
</dbReference>
<dbReference type="AlphaFoldDB" id="A0A150MES6"/>
<dbReference type="Gene3D" id="1.10.150.520">
    <property type="match status" value="1"/>
</dbReference>
<dbReference type="InterPro" id="IPR051400">
    <property type="entry name" value="HAD-like_hydrolase"/>
</dbReference>
<protein>
    <recommendedName>
        <fullName evidence="7">(S)-2-haloacid dehalogenase</fullName>
    </recommendedName>
</protein>
<dbReference type="NCBIfam" id="TIGR01662">
    <property type="entry name" value="HAD-SF-IIIA"/>
    <property type="match status" value="1"/>
</dbReference>
<dbReference type="PRINTS" id="PR00413">
    <property type="entry name" value="HADHALOGNASE"/>
</dbReference>
<evidence type="ECO:0000256" key="3">
    <source>
        <dbReference type="ARBA" id="ARBA00022801"/>
    </source>
</evidence>
<dbReference type="PATRIC" id="fig|153151.4.peg.1982"/>
<dbReference type="GO" id="GO:0044281">
    <property type="term" value="P:small molecule metabolic process"/>
    <property type="evidence" value="ECO:0007669"/>
    <property type="project" value="UniProtKB-ARBA"/>
</dbReference>
<dbReference type="NCBIfam" id="TIGR01549">
    <property type="entry name" value="HAD-SF-IA-v1"/>
    <property type="match status" value="1"/>
</dbReference>
<dbReference type="InterPro" id="IPR006439">
    <property type="entry name" value="HAD-SF_hydro_IA"/>
</dbReference>
<organism evidence="5 6">
    <name type="scientific">Parageobacillus toebii</name>
    <dbReference type="NCBI Taxonomy" id="153151"/>
    <lineage>
        <taxon>Bacteria</taxon>
        <taxon>Bacillati</taxon>
        <taxon>Bacillota</taxon>
        <taxon>Bacilli</taxon>
        <taxon>Bacillales</taxon>
        <taxon>Anoxybacillaceae</taxon>
        <taxon>Parageobacillus</taxon>
    </lineage>
</organism>
<dbReference type="PROSITE" id="PS01228">
    <property type="entry name" value="COF_1"/>
    <property type="match status" value="1"/>
</dbReference>
<dbReference type="InterPro" id="IPR036412">
    <property type="entry name" value="HAD-like_sf"/>
</dbReference>
<name>A0A150MES6_9BACL</name>
<proteinExistence type="predicted"/>
<dbReference type="SFLD" id="SFLDS00003">
    <property type="entry name" value="Haloacid_Dehalogenase"/>
    <property type="match status" value="1"/>
</dbReference>
<evidence type="ECO:0000256" key="1">
    <source>
        <dbReference type="ARBA" id="ARBA00001946"/>
    </source>
</evidence>
<gene>
    <name evidence="5" type="ORF">B4110_1899</name>
</gene>
<accession>A0A150MES6</accession>
<dbReference type="InterPro" id="IPR023214">
    <property type="entry name" value="HAD_sf"/>
</dbReference>
<reference evidence="5 6" key="1">
    <citation type="submission" date="2016-01" db="EMBL/GenBank/DDBJ databases">
        <title>Draft Genome Sequences of Seven Thermophilic Sporeformers Isolated from Foods.</title>
        <authorList>
            <person name="Berendsen E.M."/>
            <person name="Wells-Bennik M.H."/>
            <person name="Krawcyk A.O."/>
            <person name="De Jong A."/>
            <person name="Holsappel S."/>
            <person name="Eijlander R.T."/>
            <person name="Kuipers O.P."/>
        </authorList>
    </citation>
    <scope>NUCLEOTIDE SEQUENCE [LARGE SCALE GENOMIC DNA]</scope>
    <source>
        <strain evidence="5 6">B4110</strain>
    </source>
</reference>
<dbReference type="Pfam" id="PF13419">
    <property type="entry name" value="HAD_2"/>
    <property type="match status" value="1"/>
</dbReference>
<dbReference type="GO" id="GO:0046872">
    <property type="term" value="F:metal ion binding"/>
    <property type="evidence" value="ECO:0007669"/>
    <property type="project" value="UniProtKB-KW"/>
</dbReference>
<comment type="caution">
    <text evidence="5">The sequence shown here is derived from an EMBL/GenBank/DDBJ whole genome shotgun (WGS) entry which is preliminary data.</text>
</comment>
<dbReference type="EMBL" id="LQYW01000172">
    <property type="protein sequence ID" value="KYD22976.1"/>
    <property type="molecule type" value="Genomic_DNA"/>
</dbReference>
<dbReference type="SFLD" id="SFLDG01135">
    <property type="entry name" value="C1.5.6:_HAD__Beta-PGM__Phospha"/>
    <property type="match status" value="1"/>
</dbReference>
<dbReference type="PANTHER" id="PTHR46470">
    <property type="entry name" value="N-ACYLNEURAMINATE-9-PHOSPHATASE"/>
    <property type="match status" value="1"/>
</dbReference>
<dbReference type="InterPro" id="IPR041492">
    <property type="entry name" value="HAD_2"/>
</dbReference>
<comment type="cofactor">
    <cofactor evidence="1">
        <name>Mg(2+)</name>
        <dbReference type="ChEBI" id="CHEBI:18420"/>
    </cofactor>
</comment>